<dbReference type="EMBL" id="PFQB01000078">
    <property type="protein sequence ID" value="PJA13656.1"/>
    <property type="molecule type" value="Genomic_DNA"/>
</dbReference>
<evidence type="ECO:0000259" key="1">
    <source>
        <dbReference type="PROSITE" id="PS51186"/>
    </source>
</evidence>
<evidence type="ECO:0000313" key="2">
    <source>
        <dbReference type="EMBL" id="PJA13656.1"/>
    </source>
</evidence>
<name>A0A2M7W1M2_9BACT</name>
<dbReference type="Gene3D" id="3.40.630.30">
    <property type="match status" value="1"/>
</dbReference>
<dbReference type="PROSITE" id="PS51186">
    <property type="entry name" value="GNAT"/>
    <property type="match status" value="1"/>
</dbReference>
<dbReference type="GO" id="GO:0016747">
    <property type="term" value="F:acyltransferase activity, transferring groups other than amino-acyl groups"/>
    <property type="evidence" value="ECO:0007669"/>
    <property type="project" value="InterPro"/>
</dbReference>
<protein>
    <recommendedName>
        <fullName evidence="1">N-acetyltransferase domain-containing protein</fullName>
    </recommendedName>
</protein>
<gene>
    <name evidence="2" type="ORF">COX64_03040</name>
</gene>
<reference evidence="3" key="1">
    <citation type="submission" date="2017-09" db="EMBL/GenBank/DDBJ databases">
        <title>Depth-based differentiation of microbial function through sediment-hosted aquifers and enrichment of novel symbionts in the deep terrestrial subsurface.</title>
        <authorList>
            <person name="Probst A.J."/>
            <person name="Ladd B."/>
            <person name="Jarett J.K."/>
            <person name="Geller-Mcgrath D.E."/>
            <person name="Sieber C.M.K."/>
            <person name="Emerson J.B."/>
            <person name="Anantharaman K."/>
            <person name="Thomas B.C."/>
            <person name="Malmstrom R."/>
            <person name="Stieglmeier M."/>
            <person name="Klingl A."/>
            <person name="Woyke T."/>
            <person name="Ryan C.M."/>
            <person name="Banfield J.F."/>
        </authorList>
    </citation>
    <scope>NUCLEOTIDE SEQUENCE [LARGE SCALE GENOMIC DNA]</scope>
</reference>
<dbReference type="CDD" id="cd04301">
    <property type="entry name" value="NAT_SF"/>
    <property type="match status" value="1"/>
</dbReference>
<feature type="domain" description="N-acetyltransferase" evidence="1">
    <location>
        <begin position="29"/>
        <end position="161"/>
    </location>
</feature>
<dbReference type="InterPro" id="IPR016181">
    <property type="entry name" value="Acyl_CoA_acyltransferase"/>
</dbReference>
<comment type="caution">
    <text evidence="2">The sequence shown here is derived from an EMBL/GenBank/DDBJ whole genome shotgun (WGS) entry which is preliminary data.</text>
</comment>
<dbReference type="Pfam" id="PF00583">
    <property type="entry name" value="Acetyltransf_1"/>
    <property type="match status" value="1"/>
</dbReference>
<organism evidence="2 3">
    <name type="scientific">Candidatus Dojkabacteria bacterium CG_4_10_14_0_2_um_filter_Dojkabacteria_WS6_41_15</name>
    <dbReference type="NCBI Taxonomy" id="2014249"/>
    <lineage>
        <taxon>Bacteria</taxon>
        <taxon>Candidatus Dojkabacteria</taxon>
    </lineage>
</organism>
<proteinExistence type="predicted"/>
<sequence length="181" mass="21188">MSTPLWLLRVYFSFISMPQFLIRQQFTNEEVTALAPKIHSIIGTDSHLTVRARPWIHKRLMNGECLVALDRSEIAGFLFGVNIGRRFIEINSWYVAPTYRGDALGDLLFSEICKNPRNIYFGNTYRKELVNYFKSKGFIESTPHILGLYFLHRYLFTRSTESIKNFLKKNEKVTFLVKYSS</sequence>
<dbReference type="SUPFAM" id="SSF55729">
    <property type="entry name" value="Acyl-CoA N-acyltransferases (Nat)"/>
    <property type="match status" value="1"/>
</dbReference>
<dbReference type="AlphaFoldDB" id="A0A2M7W1M2"/>
<evidence type="ECO:0000313" key="3">
    <source>
        <dbReference type="Proteomes" id="UP000228952"/>
    </source>
</evidence>
<dbReference type="InterPro" id="IPR000182">
    <property type="entry name" value="GNAT_dom"/>
</dbReference>
<dbReference type="Proteomes" id="UP000228952">
    <property type="component" value="Unassembled WGS sequence"/>
</dbReference>
<accession>A0A2M7W1M2</accession>